<dbReference type="InterPro" id="IPR053879">
    <property type="entry name" value="HYDIN_VesB_CFA65-like_Ig"/>
</dbReference>
<dbReference type="InterPro" id="IPR013320">
    <property type="entry name" value="ConA-like_dom_sf"/>
</dbReference>
<evidence type="ECO:0000313" key="9">
    <source>
        <dbReference type="EMBL" id="OJH38697.1"/>
    </source>
</evidence>
<dbReference type="InterPro" id="IPR041498">
    <property type="entry name" value="Big_6"/>
</dbReference>
<dbReference type="GO" id="GO:0005737">
    <property type="term" value="C:cytoplasm"/>
    <property type="evidence" value="ECO:0007669"/>
    <property type="project" value="UniProtKB-SubCell"/>
</dbReference>
<dbReference type="GO" id="GO:0007155">
    <property type="term" value="P:cell adhesion"/>
    <property type="evidence" value="ECO:0007669"/>
    <property type="project" value="InterPro"/>
</dbReference>
<dbReference type="Proteomes" id="UP000182229">
    <property type="component" value="Unassembled WGS sequence"/>
</dbReference>
<dbReference type="PROSITE" id="PS51236">
    <property type="entry name" value="TSP_CTER"/>
    <property type="match status" value="1"/>
</dbReference>
<gene>
    <name evidence="9" type="ORF">BON30_20920</name>
</gene>
<evidence type="ECO:0000259" key="8">
    <source>
        <dbReference type="PROSITE" id="PS51236"/>
    </source>
</evidence>
<name>A0A1L9B8W2_9BACT</name>
<dbReference type="InterPro" id="IPR008859">
    <property type="entry name" value="Thrombospondin_C"/>
</dbReference>
<comment type="subcellular location">
    <subcellularLocation>
        <location evidence="1">Cell projection</location>
        <location evidence="1">Cilium</location>
    </subcellularLocation>
    <subcellularLocation>
        <location evidence="2">Cytoplasm</location>
    </subcellularLocation>
</comment>
<reference evidence="10" key="1">
    <citation type="submission" date="2016-11" db="EMBL/GenBank/DDBJ databases">
        <authorList>
            <person name="Shukria A."/>
            <person name="Stevens D.C."/>
        </authorList>
    </citation>
    <scope>NUCLEOTIDE SEQUENCE [LARGE SCALE GENOMIC DNA]</scope>
    <source>
        <strain evidence="10">Cbfe23</strain>
    </source>
</reference>
<evidence type="ECO:0000256" key="1">
    <source>
        <dbReference type="ARBA" id="ARBA00004138"/>
    </source>
</evidence>
<dbReference type="Pfam" id="PF13205">
    <property type="entry name" value="Big_5"/>
    <property type="match status" value="1"/>
</dbReference>
<dbReference type="SUPFAM" id="SSF49899">
    <property type="entry name" value="Concanavalin A-like lectins/glucanases"/>
    <property type="match status" value="1"/>
</dbReference>
<feature type="compositionally biased region" description="Low complexity" evidence="7">
    <location>
        <begin position="207"/>
        <end position="219"/>
    </location>
</feature>
<dbReference type="InterPro" id="IPR032812">
    <property type="entry name" value="SbsA_Ig"/>
</dbReference>
<dbReference type="Gene3D" id="2.60.40.10">
    <property type="entry name" value="Immunoglobulins"/>
    <property type="match status" value="4"/>
</dbReference>
<comment type="caution">
    <text evidence="9">The sequence shown here is derived from an EMBL/GenBank/DDBJ whole genome shotgun (WGS) entry which is preliminary data.</text>
</comment>
<reference evidence="9 10" key="2">
    <citation type="submission" date="2016-12" db="EMBL/GenBank/DDBJ databases">
        <title>Draft Genome Sequence of Cystobacter ferrugineus Strain Cbfe23.</title>
        <authorList>
            <person name="Akbar S."/>
            <person name="Dowd S.E."/>
            <person name="Stevens D.C."/>
        </authorList>
    </citation>
    <scope>NUCLEOTIDE SEQUENCE [LARGE SCALE GENOMIC DNA]</scope>
    <source>
        <strain evidence="9 10">Cbfe23</strain>
    </source>
</reference>
<evidence type="ECO:0000256" key="3">
    <source>
        <dbReference type="ARBA" id="ARBA00022490"/>
    </source>
</evidence>
<evidence type="ECO:0000256" key="6">
    <source>
        <dbReference type="ARBA" id="ARBA00023273"/>
    </source>
</evidence>
<dbReference type="InterPro" id="IPR014756">
    <property type="entry name" value="Ig_E-set"/>
</dbReference>
<dbReference type="InterPro" id="IPR013783">
    <property type="entry name" value="Ig-like_fold"/>
</dbReference>
<evidence type="ECO:0000256" key="5">
    <source>
        <dbReference type="ARBA" id="ARBA00023069"/>
    </source>
</evidence>
<evidence type="ECO:0000256" key="7">
    <source>
        <dbReference type="SAM" id="MobiDB-lite"/>
    </source>
</evidence>
<feature type="region of interest" description="Disordered" evidence="7">
    <location>
        <begin position="202"/>
        <end position="235"/>
    </location>
</feature>
<keyword evidence="10" id="KW-1185">Reference proteome</keyword>
<keyword evidence="6" id="KW-0966">Cell projection</keyword>
<evidence type="ECO:0000313" key="10">
    <source>
        <dbReference type="Proteomes" id="UP000182229"/>
    </source>
</evidence>
<keyword evidence="3" id="KW-0963">Cytoplasm</keyword>
<dbReference type="GO" id="GO:0005576">
    <property type="term" value="C:extracellular region"/>
    <property type="evidence" value="ECO:0007669"/>
    <property type="project" value="InterPro"/>
</dbReference>
<accession>A0A1L9B8W2</accession>
<sequence>MLTAAQPELEFGAVSVPGEISQSLQLTNVSGAPLDIELSATGDSFVVLPPTRASLAAGASGVFEVRFSPKRMDAASGEITVARTGGDKSLLRVPLSGTGVASEGTPELHVLQALLDLGVVARGDVSTGSLLLENSGRGAALIERASFDTEVMRVVTPLPLLVPPGEKRTVSVRFSPASSGQVQSKLVLEGGGMRPLQILTQGTGVDPTPTAALEPPTELSLPATSRNERDEVTPDSEHSVSFLVGLPGTAAAGDAIVLTARDRLGREVTTRQLWNGHSSPVALSADLSYLASGSLFIEARLVRGTVGALESGTRSIVVTKVTPGLAAPILQPLPALTAQDHLRVGGTAPNGARVTVEGGAAPASQQLEASQSGFIIDVPLQRNAHNVLRVCAERGGLVACAVPLSVVHLVPNEIVVAEASSRRLSTAEVEQLVEAGVITLDDPDNFHVAEFTVVIEVDHQRVPVSQPVVMGSAPGIYQGVPWGTAGGGTSIVVVKPQGDLPPIPGVILIDGKIKSLKELFQVTFALSNLSTSFSLQAGAELRVPTGLTAIRAGLGDDLGDIQVESPVDSVPLMLVPPATAKGASTATAQFVLRGDTAGLHDVRIDFGGTIVGPAQEALAPFEGHASTQISVHGPPTFQVGLTHPDHVSEGERYPLFLTITNASPITAHYSSLAFHVGGGSAFAEEGCPASPSGGRQIALGHLEPGASRSFMFQLVSCLEGKVIGCRTHTSGNVEVAVSTGVACEGGASQVSPSPLPAAPPPIVSRVSPAPHAEVTHSLGSIEAEVVGEVTQVTSDRFSSGALVEAGTFSLERMDQSGQQVLERVLTRVFTSFDSASNRSTLRLSPLNGLLPDSFYRARLTGGGTGVRDAHSGQPLAGDFTWPFRTAPVDDGVAPTLLASVPANGAKDVPAGTALRLSFSERINPSSVRVDLADYTRGSFAVVLGGTVSGGDVRGGSALAGRLTLSADGRTLTCEAEPPIPSGASVVVRVAGITDVFGTPLSGIQLIPFTTGPADTVPPGAPEVESVPRYTAQASVLLTGRTEPYAHVQVSGGSAPATGRAGSQGRFSVQVPLTPNHEHVLSVMAVDLNGNPGAPTVQSTAGVKLVVARDTTLPVVRFLSPAAGSTVRGTLTVSYEGTDAFGPGVDRVVLTTGGRALASSDTARGQLSVNTELLDNGTQTWLLWARDGSGNWNQEPAELQVTIANPLLPRIDALSMSSLVVGEETTLRVEGANVITASSVRLTPAGITVLGTTPRGAALDVRIRIPWDLEPGPATLTVTNAFGESRTDARALPLYVDAPTPILLGATPERLLAGPVSREIVLTGAGFLPTSQVLVDGEPAPTTVTQGSSLRFTLEAARAGTAGHSTVVVRNRDPRVTYRHSGQRDLEVVVPRLGFELPSISLVPGESLETEVTLTESAEAGGYPVGLTLTDPAGILAPVAGMSTIPEGKRRVALSLTGVQTGPEATLSAGTPFAEAASLRVRVVAPPVPVLPDARLWILPRIAETFQLGLDAPAPTAGRSVALAVSNGGAVVPSTVHFPAGSNTQSAVIEGATPGDYALTATSGDGTVDTVQVGVRQAIARSTPEVIRAATQNNQIRVRVATDGVTKLAGVRIEVPIGWSIPEVHAVLGNGTDVTHAVTRGTPGEGPGGGTLVTVVPPTPVSPSDAKPWLDVTFERMMAHEVLGVSTWPVTVDNGAGYVPMLGDGVQVRVHGTAADGAGVVALTTDPSPLVAGTRNASFTLTVDNNVEVMTDPTTIFQQWAQHGQDLNWHLYNHPTHGTILRTSVNGDPGYFTSADALSDGTIELEIGSLTTTDDDFIGLVFRWVDECNFYLLDWKQADQHADGLYGRAGLALRRISNCDFRGDGSGPTGLAELWDNDNDAASPRPNILASDLGPTKGWVANTFYKLKVVLDGPDIDVFIDGLPRLSVKDPGGFTSGRYGPYAYSQAETAIRGLKVSRTATTIDTVTVELPPGWPVPTVGQLSVKVDDVDRSANVLVGAQGPGGGPLLSLTSAGILPGHRYTLEVTGFTAPASGSYPLIVRTAGRQGELQELKTQPHLTVQ</sequence>
<dbReference type="Pfam" id="PF17936">
    <property type="entry name" value="Big_6"/>
    <property type="match status" value="1"/>
</dbReference>
<proteinExistence type="predicted"/>
<dbReference type="GO" id="GO:0005509">
    <property type="term" value="F:calcium ion binding"/>
    <property type="evidence" value="ECO:0007669"/>
    <property type="project" value="InterPro"/>
</dbReference>
<dbReference type="EMBL" id="MPIN01000005">
    <property type="protein sequence ID" value="OJH38697.1"/>
    <property type="molecule type" value="Genomic_DNA"/>
</dbReference>
<dbReference type="Pfam" id="PF22544">
    <property type="entry name" value="HYDIN_VesB_CFA65-like_Ig"/>
    <property type="match status" value="1"/>
</dbReference>
<protein>
    <recommendedName>
        <fullName evidence="8">TSP C-terminal domain-containing protein</fullName>
    </recommendedName>
</protein>
<organism evidence="9 10">
    <name type="scientific">Cystobacter ferrugineus</name>
    <dbReference type="NCBI Taxonomy" id="83449"/>
    <lineage>
        <taxon>Bacteria</taxon>
        <taxon>Pseudomonadati</taxon>
        <taxon>Myxococcota</taxon>
        <taxon>Myxococcia</taxon>
        <taxon>Myxococcales</taxon>
        <taxon>Cystobacterineae</taxon>
        <taxon>Archangiaceae</taxon>
        <taxon>Cystobacter</taxon>
    </lineage>
</organism>
<dbReference type="SUPFAM" id="SSF81296">
    <property type="entry name" value="E set domains"/>
    <property type="match status" value="1"/>
</dbReference>
<feature type="compositionally biased region" description="Basic and acidic residues" evidence="7">
    <location>
        <begin position="226"/>
        <end position="235"/>
    </location>
</feature>
<dbReference type="Gene3D" id="2.60.120.200">
    <property type="match status" value="1"/>
</dbReference>
<feature type="domain" description="TSP C-terminal" evidence="8">
    <location>
        <begin position="1743"/>
        <end position="1962"/>
    </location>
</feature>
<keyword evidence="5" id="KW-0969">Cilium</keyword>
<evidence type="ECO:0000256" key="2">
    <source>
        <dbReference type="ARBA" id="ARBA00004496"/>
    </source>
</evidence>
<evidence type="ECO:0000256" key="4">
    <source>
        <dbReference type="ARBA" id="ARBA00022729"/>
    </source>
</evidence>
<keyword evidence="4" id="KW-0732">Signal</keyword>
<dbReference type="Pfam" id="PF17957">
    <property type="entry name" value="Big_7"/>
    <property type="match status" value="1"/>
</dbReference>